<name>A0A4D7CVS3_9ENTE</name>
<reference evidence="8 9" key="1">
    <citation type="submission" date="2019-04" db="EMBL/GenBank/DDBJ databases">
        <title>Vagococcus sp. nov., isolated from faeces of yaks (Bos grunniens).</title>
        <authorList>
            <person name="Ge Y."/>
        </authorList>
    </citation>
    <scope>NUCLEOTIDE SEQUENCE [LARGE SCALE GENOMIC DNA]</scope>
    <source>
        <strain evidence="8 9">MN-17</strain>
    </source>
</reference>
<dbReference type="InterPro" id="IPR003838">
    <property type="entry name" value="ABC3_permease_C"/>
</dbReference>
<feature type="transmembrane region" description="Helical" evidence="6">
    <location>
        <begin position="20"/>
        <end position="38"/>
    </location>
</feature>
<evidence type="ECO:0000256" key="2">
    <source>
        <dbReference type="ARBA" id="ARBA00022475"/>
    </source>
</evidence>
<feature type="transmembrane region" description="Helical" evidence="6">
    <location>
        <begin position="485"/>
        <end position="506"/>
    </location>
</feature>
<keyword evidence="5 6" id="KW-0472">Membrane</keyword>
<evidence type="ECO:0000256" key="3">
    <source>
        <dbReference type="ARBA" id="ARBA00022692"/>
    </source>
</evidence>
<evidence type="ECO:0000256" key="5">
    <source>
        <dbReference type="ARBA" id="ARBA00023136"/>
    </source>
</evidence>
<dbReference type="PANTHER" id="PTHR30572">
    <property type="entry name" value="MEMBRANE COMPONENT OF TRANSPORTER-RELATED"/>
    <property type="match status" value="1"/>
</dbReference>
<protein>
    <submittedName>
        <fullName evidence="8">ABC transporter permease</fullName>
    </submittedName>
</protein>
<proteinExistence type="predicted"/>
<keyword evidence="2" id="KW-1003">Cell membrane</keyword>
<evidence type="ECO:0000256" key="6">
    <source>
        <dbReference type="SAM" id="Phobius"/>
    </source>
</evidence>
<evidence type="ECO:0000313" key="8">
    <source>
        <dbReference type="EMBL" id="QCI86351.1"/>
    </source>
</evidence>
<dbReference type="EMBL" id="CP039712">
    <property type="protein sequence ID" value="QCI86351.1"/>
    <property type="molecule type" value="Genomic_DNA"/>
</dbReference>
<dbReference type="GO" id="GO:0022857">
    <property type="term" value="F:transmembrane transporter activity"/>
    <property type="evidence" value="ECO:0007669"/>
    <property type="project" value="TreeGrafter"/>
</dbReference>
<feature type="transmembrane region" description="Helical" evidence="6">
    <location>
        <begin position="401"/>
        <end position="422"/>
    </location>
</feature>
<organism evidence="8 9">
    <name type="scientific">Vagococcus zengguangii</name>
    <dbReference type="NCBI Taxonomy" id="2571750"/>
    <lineage>
        <taxon>Bacteria</taxon>
        <taxon>Bacillati</taxon>
        <taxon>Bacillota</taxon>
        <taxon>Bacilli</taxon>
        <taxon>Lactobacillales</taxon>
        <taxon>Enterococcaceae</taxon>
        <taxon>Vagococcus</taxon>
    </lineage>
</organism>
<dbReference type="KEGG" id="vao:FA707_04950"/>
<keyword evidence="3 6" id="KW-0812">Transmembrane</keyword>
<dbReference type="Pfam" id="PF02687">
    <property type="entry name" value="FtsX"/>
    <property type="match status" value="1"/>
</dbReference>
<dbReference type="InterPro" id="IPR050250">
    <property type="entry name" value="Macrolide_Exporter_MacB"/>
</dbReference>
<dbReference type="RefSeq" id="WP_136953184.1">
    <property type="nucleotide sequence ID" value="NZ_CP039712.1"/>
</dbReference>
<feature type="transmembrane region" description="Helical" evidence="6">
    <location>
        <begin position="360"/>
        <end position="381"/>
    </location>
</feature>
<evidence type="ECO:0000256" key="1">
    <source>
        <dbReference type="ARBA" id="ARBA00004651"/>
    </source>
</evidence>
<evidence type="ECO:0000256" key="4">
    <source>
        <dbReference type="ARBA" id="ARBA00022989"/>
    </source>
</evidence>
<gene>
    <name evidence="8" type="ORF">FA707_04950</name>
</gene>
<keyword evidence="4 6" id="KW-1133">Transmembrane helix</keyword>
<evidence type="ECO:0000313" key="9">
    <source>
        <dbReference type="Proteomes" id="UP000298615"/>
    </source>
</evidence>
<sequence>MGYLQRAWASVTRKKGKSFILFAVIFILGNVIAGAIAIQQATSNVEKNIKKSLSASATLTVDYEKLEKASEDFDYESLKSQDLKVINQIGELPQVDYMDYTLQDYQQVKKIKTISSENMGGMDGLNYKGGNQPGISDIKKGLVELKDGRVFDENEIENGKQVGLISKELAKANNLKVGDKFVIEQLQDFSWLDDVTSSDSEDMEEDGTGMPTITNENSVNVNFLIEIIGLFDLVDKSKDKPRTQNQEDQFASEMQKTELQNTVYLPNNTMKKNTRQIAEAVKKQNPSFFENMYGDSSFDEIEKEYSFGQPFYMLKSPEEAESFREDAQALLTKYDKVVLSTDQYDDVAGPLNQMSKLSTIVLWVAIGASIVIVSLVVLLFLRDRKHELGVYLSMGEKRGKVIGQIVVEVLTIAIIALSASVVTGNFVASSVSDSMIAANVKKENEKAQDGFTMDYEYQALGATAISQEEVLDAYQVKLTPKFVGLFYGVGLVTILLSVLVPLLYIVRLNPKKILM</sequence>
<comment type="subcellular location">
    <subcellularLocation>
        <location evidence="1">Cell membrane</location>
        <topology evidence="1">Multi-pass membrane protein</topology>
    </subcellularLocation>
</comment>
<keyword evidence="9" id="KW-1185">Reference proteome</keyword>
<dbReference type="Proteomes" id="UP000298615">
    <property type="component" value="Chromosome"/>
</dbReference>
<feature type="domain" description="ABC3 transporter permease C-terminal" evidence="7">
    <location>
        <begin position="360"/>
        <end position="510"/>
    </location>
</feature>
<dbReference type="AlphaFoldDB" id="A0A4D7CVS3"/>
<dbReference type="PANTHER" id="PTHR30572:SF9">
    <property type="entry name" value="ABC TRANSPORTER PERMEASE PROTEIN"/>
    <property type="match status" value="1"/>
</dbReference>
<evidence type="ECO:0000259" key="7">
    <source>
        <dbReference type="Pfam" id="PF02687"/>
    </source>
</evidence>
<dbReference type="GO" id="GO:0005886">
    <property type="term" value="C:plasma membrane"/>
    <property type="evidence" value="ECO:0007669"/>
    <property type="project" value="UniProtKB-SubCell"/>
</dbReference>
<accession>A0A4D7CVS3</accession>